<keyword evidence="1" id="KW-0732">Signal</keyword>
<dbReference type="InterPro" id="IPR013424">
    <property type="entry name" value="Ice-binding_C"/>
</dbReference>
<reference evidence="4" key="1">
    <citation type="journal article" date="2019" name="Int. J. Syst. Evol. Microbiol.">
        <title>The Global Catalogue of Microorganisms (GCM) 10K type strain sequencing project: providing services to taxonomists for standard genome sequencing and annotation.</title>
        <authorList>
            <consortium name="The Broad Institute Genomics Platform"/>
            <consortium name="The Broad Institute Genome Sequencing Center for Infectious Disease"/>
            <person name="Wu L."/>
            <person name="Ma J."/>
        </authorList>
    </citation>
    <scope>NUCLEOTIDE SEQUENCE [LARGE SCALE GENOMIC DNA]</scope>
    <source>
        <strain evidence="4">CCUG 57942</strain>
    </source>
</reference>
<evidence type="ECO:0000313" key="3">
    <source>
        <dbReference type="EMBL" id="MFD2160455.1"/>
    </source>
</evidence>
<organism evidence="3 4">
    <name type="scientific">Rubritalea tangerina</name>
    <dbReference type="NCBI Taxonomy" id="430798"/>
    <lineage>
        <taxon>Bacteria</taxon>
        <taxon>Pseudomonadati</taxon>
        <taxon>Verrucomicrobiota</taxon>
        <taxon>Verrucomicrobiia</taxon>
        <taxon>Verrucomicrobiales</taxon>
        <taxon>Rubritaleaceae</taxon>
        <taxon>Rubritalea</taxon>
    </lineage>
</organism>
<protein>
    <submittedName>
        <fullName evidence="3">PEP-CTERM sorting domain-containing protein</fullName>
    </submittedName>
</protein>
<comment type="caution">
    <text evidence="3">The sequence shown here is derived from an EMBL/GenBank/DDBJ whole genome shotgun (WGS) entry which is preliminary data.</text>
</comment>
<keyword evidence="4" id="KW-1185">Reference proteome</keyword>
<feature type="signal peptide" evidence="1">
    <location>
        <begin position="1"/>
        <end position="23"/>
    </location>
</feature>
<dbReference type="EMBL" id="JBHUJB010000080">
    <property type="protein sequence ID" value="MFD2160455.1"/>
    <property type="molecule type" value="Genomic_DNA"/>
</dbReference>
<dbReference type="Pfam" id="PF07589">
    <property type="entry name" value="PEP-CTERM"/>
    <property type="match status" value="1"/>
</dbReference>
<proteinExistence type="predicted"/>
<accession>A0ABW4ZEK8</accession>
<evidence type="ECO:0000313" key="4">
    <source>
        <dbReference type="Proteomes" id="UP001597389"/>
    </source>
</evidence>
<dbReference type="Proteomes" id="UP001597389">
    <property type="component" value="Unassembled WGS sequence"/>
</dbReference>
<dbReference type="RefSeq" id="WP_377088738.1">
    <property type="nucleotide sequence ID" value="NZ_JBHSJL010000014.1"/>
</dbReference>
<sequence length="238" mass="24858">MKQTKIPAFLIGGLLAALSSSHAATLTWTDTAFTNANQIVKGTTLLAYNFGSSTDVTINGVTFSGDPGAAQAIAGNIKWGSSDVSSGDSAAGYSELGLAGFQTGDELALLNSFTYGNSQGDGFAIEGLSIGTTYTIQALVVDNRGSFTGRFLHFSRDGSTWDDLLVDYTSFSDGGQNYARLVETTFVANATTQAFRQGIQGTGEIHFNALQVTAVPEPSSLALSALGSLSLLGLRRRK</sequence>
<evidence type="ECO:0000259" key="2">
    <source>
        <dbReference type="Pfam" id="PF07589"/>
    </source>
</evidence>
<gene>
    <name evidence="3" type="ORF">ACFSW8_16240</name>
</gene>
<feature type="chain" id="PRO_5047148299" evidence="1">
    <location>
        <begin position="24"/>
        <end position="238"/>
    </location>
</feature>
<feature type="domain" description="Ice-binding protein C-terminal" evidence="2">
    <location>
        <begin position="214"/>
        <end position="237"/>
    </location>
</feature>
<dbReference type="NCBIfam" id="TIGR02595">
    <property type="entry name" value="PEP_CTERM"/>
    <property type="match status" value="1"/>
</dbReference>
<evidence type="ECO:0000256" key="1">
    <source>
        <dbReference type="SAM" id="SignalP"/>
    </source>
</evidence>
<name>A0ABW4ZEK8_9BACT</name>